<gene>
    <name evidence="3" type="ORF">Pro02_77220</name>
</gene>
<evidence type="ECO:0000256" key="1">
    <source>
        <dbReference type="SAM" id="MobiDB-lite"/>
    </source>
</evidence>
<evidence type="ECO:0000313" key="3">
    <source>
        <dbReference type="EMBL" id="GIH89314.1"/>
    </source>
</evidence>
<dbReference type="Gene3D" id="3.40.50.300">
    <property type="entry name" value="P-loop containing nucleotide triphosphate hydrolases"/>
    <property type="match status" value="1"/>
</dbReference>
<feature type="compositionally biased region" description="Basic and acidic residues" evidence="1">
    <location>
        <begin position="770"/>
        <end position="779"/>
    </location>
</feature>
<feature type="compositionally biased region" description="Low complexity" evidence="1">
    <location>
        <begin position="726"/>
        <end position="743"/>
    </location>
</feature>
<protein>
    <submittedName>
        <fullName evidence="3">Uncharacterized protein</fullName>
    </submittedName>
</protein>
<keyword evidence="2" id="KW-0472">Membrane</keyword>
<accession>A0A8J3WGG7</accession>
<feature type="transmembrane region" description="Helical" evidence="2">
    <location>
        <begin position="130"/>
        <end position="147"/>
    </location>
</feature>
<comment type="caution">
    <text evidence="3">The sequence shown here is derived from an EMBL/GenBank/DDBJ whole genome shotgun (WGS) entry which is preliminary data.</text>
</comment>
<feature type="region of interest" description="Disordered" evidence="1">
    <location>
        <begin position="724"/>
        <end position="795"/>
    </location>
</feature>
<dbReference type="Proteomes" id="UP000655044">
    <property type="component" value="Unassembled WGS sequence"/>
</dbReference>
<feature type="transmembrane region" description="Helical" evidence="2">
    <location>
        <begin position="7"/>
        <end position="27"/>
    </location>
</feature>
<dbReference type="RefSeq" id="WP_189244116.1">
    <property type="nucleotide sequence ID" value="NZ_BMQP01000082.1"/>
</dbReference>
<feature type="transmembrane region" description="Helical" evidence="2">
    <location>
        <begin position="39"/>
        <end position="58"/>
    </location>
</feature>
<name>A0A8J3WGG7_PLARO</name>
<dbReference type="InterPro" id="IPR027417">
    <property type="entry name" value="P-loop_NTPase"/>
</dbReference>
<keyword evidence="2" id="KW-1133">Transmembrane helix</keyword>
<keyword evidence="4" id="KW-1185">Reference proteome</keyword>
<dbReference type="AlphaFoldDB" id="A0A8J3WGG7"/>
<dbReference type="EMBL" id="BOOI01000130">
    <property type="protein sequence ID" value="GIH89314.1"/>
    <property type="molecule type" value="Genomic_DNA"/>
</dbReference>
<evidence type="ECO:0000256" key="2">
    <source>
        <dbReference type="SAM" id="Phobius"/>
    </source>
</evidence>
<proteinExistence type="predicted"/>
<reference evidence="3" key="1">
    <citation type="submission" date="2021-01" db="EMBL/GenBank/DDBJ databases">
        <title>Whole genome shotgun sequence of Planobispora rosea NBRC 15558.</title>
        <authorList>
            <person name="Komaki H."/>
            <person name="Tamura T."/>
        </authorList>
    </citation>
    <scope>NUCLEOTIDE SEQUENCE</scope>
    <source>
        <strain evidence="3">NBRC 15558</strain>
    </source>
</reference>
<keyword evidence="2" id="KW-0812">Transmembrane</keyword>
<organism evidence="3 4">
    <name type="scientific">Planobispora rosea</name>
    <dbReference type="NCBI Taxonomy" id="35762"/>
    <lineage>
        <taxon>Bacteria</taxon>
        <taxon>Bacillati</taxon>
        <taxon>Actinomycetota</taxon>
        <taxon>Actinomycetes</taxon>
        <taxon>Streptosporangiales</taxon>
        <taxon>Streptosporangiaceae</taxon>
        <taxon>Planobispora</taxon>
    </lineage>
</organism>
<sequence length="867" mass="96872">MDETFDSVIAGFGRFLLVLWKVLVWIWDGILAAETAAPVLFWTVLLLGSIVWAVVGLIRHMGARKVMAGGAMLGVLSHTDATGATLWRSAESVDRKASYSPFYGRPAILRLLPAPTIITTIFMLAHARLLLGYLLLAIAALMGWRLYRKVQRHQHIVKIVYPIAAALGTLYGQKPGEVMRAGLRVPYAWRDPAAQIVIALPPHWRPPHIDETVQIVTERLGGTWDYELSPEGPYTLTLTHRPAEPLYVTQVIRPLAAALATTHGTHSRAILEGMVITDDWEDPAADPEVSIPLPDDYREYHVLESKKIVGERLGGEWTYEVVPGPPYTVQLRRRPPDPEYIVEVVRPMTEALSPVLGMPAEEILEGVIVPEDWQDPAAAVQVPLPDGYRPVQATEVVRVVEERLGGDWAGTATKAKPFVVHLRHKPQPPDLVTLQDVADEILRYARRGTFFLGIGAGHEHRVFTPHRDAPHIALSAGTQAGKSTQNRNFLLGAAAMGAQQVCVDPKIHSYDGCEIIPGVTIYNDPLRPDLMWSAIHGVAEETRRRMVLPRGAEEFRPFYLHLEEQNQFAGEIENWWTEIREFPDELEEICLVNPVINKIMSRYRWDKLPKKWPGWRDIQLLLYQGGGFDVHLVSTYQRMDADAVGGSGGKGGSLRAQYGIKLMSHFDPAGWINVVGTRPIPRSPMHKGRWIMVKGSTNKEYQGPRTEVDDIEWFLDYAGIGRRELSPSVSPSRPRLPSSHPYPIRGDKETADRGQTPPAASSAPGAEVLPFRRREEDRPSNGPAPSGNVSQAITDPPSKVHYYTLEEAANEGIVPLTYANLKQRRYRAEQDGKPFPKGIKYGRGRKYTADELRQWWEQESGASKTVD</sequence>
<evidence type="ECO:0000313" key="4">
    <source>
        <dbReference type="Proteomes" id="UP000655044"/>
    </source>
</evidence>